<name>A0A2G8RRD7_9APHY</name>
<accession>A0A2G8RRD7</accession>
<reference evidence="4 5" key="1">
    <citation type="journal article" date="2015" name="Sci. Rep.">
        <title>Chromosome-level genome map provides insights into diverse defense mechanisms in the medicinal fungus Ganoderma sinense.</title>
        <authorList>
            <person name="Zhu Y."/>
            <person name="Xu J."/>
            <person name="Sun C."/>
            <person name="Zhou S."/>
            <person name="Xu H."/>
            <person name="Nelson D.R."/>
            <person name="Qian J."/>
            <person name="Song J."/>
            <person name="Luo H."/>
            <person name="Xiang L."/>
            <person name="Li Y."/>
            <person name="Xu Z."/>
            <person name="Ji A."/>
            <person name="Wang L."/>
            <person name="Lu S."/>
            <person name="Hayward A."/>
            <person name="Sun W."/>
            <person name="Li X."/>
            <person name="Schwartz D.C."/>
            <person name="Wang Y."/>
            <person name="Chen S."/>
        </authorList>
    </citation>
    <scope>NUCLEOTIDE SEQUENCE [LARGE SCALE GENOMIC DNA]</scope>
    <source>
        <strain evidence="4 5">ZZ0214-1</strain>
    </source>
</reference>
<keyword evidence="2" id="KW-0812">Transmembrane</keyword>
<organism evidence="4 5">
    <name type="scientific">Ganoderma sinense ZZ0214-1</name>
    <dbReference type="NCBI Taxonomy" id="1077348"/>
    <lineage>
        <taxon>Eukaryota</taxon>
        <taxon>Fungi</taxon>
        <taxon>Dikarya</taxon>
        <taxon>Basidiomycota</taxon>
        <taxon>Agaricomycotina</taxon>
        <taxon>Agaricomycetes</taxon>
        <taxon>Polyporales</taxon>
        <taxon>Polyporaceae</taxon>
        <taxon>Ganoderma</taxon>
    </lineage>
</organism>
<feature type="region of interest" description="Disordered" evidence="1">
    <location>
        <begin position="544"/>
        <end position="564"/>
    </location>
</feature>
<gene>
    <name evidence="4" type="ORF">GSI_13814</name>
</gene>
<evidence type="ECO:0000256" key="1">
    <source>
        <dbReference type="SAM" id="MobiDB-lite"/>
    </source>
</evidence>
<comment type="caution">
    <text evidence="4">The sequence shown here is derived from an EMBL/GenBank/DDBJ whole genome shotgun (WGS) entry which is preliminary data.</text>
</comment>
<proteinExistence type="predicted"/>
<protein>
    <recommendedName>
        <fullName evidence="3">DUF6533 domain-containing protein</fullName>
    </recommendedName>
</protein>
<dbReference type="EMBL" id="AYKW01000067">
    <property type="protein sequence ID" value="PIL24063.1"/>
    <property type="molecule type" value="Genomic_DNA"/>
</dbReference>
<feature type="transmembrane region" description="Helical" evidence="2">
    <location>
        <begin position="321"/>
        <end position="339"/>
    </location>
</feature>
<feature type="domain" description="DUF6533" evidence="3">
    <location>
        <begin position="27"/>
        <end position="72"/>
    </location>
</feature>
<feature type="transmembrane region" description="Helical" evidence="2">
    <location>
        <begin position="195"/>
        <end position="213"/>
    </location>
</feature>
<keyword evidence="2" id="KW-0472">Membrane</keyword>
<feature type="domain" description="DUF6533" evidence="3">
    <location>
        <begin position="322"/>
        <end position="367"/>
    </location>
</feature>
<dbReference type="Pfam" id="PF20151">
    <property type="entry name" value="DUF6533"/>
    <property type="match status" value="2"/>
</dbReference>
<keyword evidence="2" id="KW-1133">Transmembrane helix</keyword>
<evidence type="ECO:0000256" key="2">
    <source>
        <dbReference type="SAM" id="Phobius"/>
    </source>
</evidence>
<dbReference type="Proteomes" id="UP000230002">
    <property type="component" value="Unassembled WGS sequence"/>
</dbReference>
<feature type="transmembrane region" description="Helical" evidence="2">
    <location>
        <begin position="433"/>
        <end position="458"/>
    </location>
</feature>
<feature type="transmembrane region" description="Helical" evidence="2">
    <location>
        <begin position="505"/>
        <end position="525"/>
    </location>
</feature>
<evidence type="ECO:0000259" key="3">
    <source>
        <dbReference type="Pfam" id="PF20151"/>
    </source>
</evidence>
<feature type="transmembrane region" description="Helical" evidence="2">
    <location>
        <begin position="168"/>
        <end position="188"/>
    </location>
</feature>
<feature type="transmembrane region" description="Helical" evidence="2">
    <location>
        <begin position="360"/>
        <end position="387"/>
    </location>
</feature>
<keyword evidence="5" id="KW-1185">Reference proteome</keyword>
<dbReference type="OrthoDB" id="2754842at2759"/>
<feature type="transmembrane region" description="Helical" evidence="2">
    <location>
        <begin position="407"/>
        <end position="426"/>
    </location>
</feature>
<dbReference type="InterPro" id="IPR045340">
    <property type="entry name" value="DUF6533"/>
</dbReference>
<sequence length="593" mass="66851">MDIDADSQEALQERIVDYYANTQLFNYTDLAVFVVIVFEHVVTFDREVHFAWGRKPSWARCIFLLNRYLSIMEYLVVLGPLLPTVNTFISATCGQLSLQLRFLDKTDANPSSRSVHRMGSLLWNPYLCDQHPQLVCDLSCCLASSGTCGNQCIAVTPDGCMSGMEFSVITWITIALSLNVVQIVFDFVEVGRYSLILPFLNVFTPVLVSRFFLDLDDLSARDRHLPSNSWSGMGHEGIDSTLHFLDPGGALSIYSSHSEKFAGYHGEGGVNEVKDVDLVLAEQAYRPSRTFMSSATGSDASGEDEIFLAVLGYYQDNQLRLYTASAGFAFLLFEYLITFDRELLYIRDHKRTWAKAMFILNRYLSLLQAATTLFSAVLPVSLFVRISSLRKHIMYTKTTFRGRTVEVLQISLYAVWAVFSALRVYALSNNDRVIVVLVGLLSSAPVITFTYIATTAYYEIDAVPSAPYPEVCTLSYNTTMDLFQKAMLLVNSTQIISDFLYNAQFTAACIIFNLLVPVLVSRFYLNLHDVLKAEDERKAEEMASSLEKTRSFRKSKPLPPIPDDEFNDTKISYLDEVFQYNSRVLGRGRAARA</sequence>
<evidence type="ECO:0000313" key="4">
    <source>
        <dbReference type="EMBL" id="PIL24063.1"/>
    </source>
</evidence>
<dbReference type="AlphaFoldDB" id="A0A2G8RRD7"/>
<evidence type="ECO:0000313" key="5">
    <source>
        <dbReference type="Proteomes" id="UP000230002"/>
    </source>
</evidence>
<dbReference type="STRING" id="1077348.A0A2G8RRD7"/>